<name>A0A9R1VJ98_LACSA</name>
<gene>
    <name evidence="2" type="ORF">LSAT_V11C500283210</name>
</gene>
<keyword evidence="3" id="KW-1185">Reference proteome</keyword>
<accession>A0A9R1VJ98</accession>
<comment type="caution">
    <text evidence="2">The sequence shown here is derived from an EMBL/GenBank/DDBJ whole genome shotgun (WGS) entry which is preliminary data.</text>
</comment>
<proteinExistence type="predicted"/>
<dbReference type="Proteomes" id="UP000235145">
    <property type="component" value="Unassembled WGS sequence"/>
</dbReference>
<evidence type="ECO:0000259" key="1">
    <source>
        <dbReference type="Pfam" id="PF26130"/>
    </source>
</evidence>
<organism evidence="2 3">
    <name type="scientific">Lactuca sativa</name>
    <name type="common">Garden lettuce</name>
    <dbReference type="NCBI Taxonomy" id="4236"/>
    <lineage>
        <taxon>Eukaryota</taxon>
        <taxon>Viridiplantae</taxon>
        <taxon>Streptophyta</taxon>
        <taxon>Embryophyta</taxon>
        <taxon>Tracheophyta</taxon>
        <taxon>Spermatophyta</taxon>
        <taxon>Magnoliopsida</taxon>
        <taxon>eudicotyledons</taxon>
        <taxon>Gunneridae</taxon>
        <taxon>Pentapetalae</taxon>
        <taxon>asterids</taxon>
        <taxon>campanulids</taxon>
        <taxon>Asterales</taxon>
        <taxon>Asteraceae</taxon>
        <taxon>Cichorioideae</taxon>
        <taxon>Cichorieae</taxon>
        <taxon>Lactucinae</taxon>
        <taxon>Lactuca</taxon>
    </lineage>
</organism>
<feature type="domain" description="PB1-like" evidence="1">
    <location>
        <begin position="29"/>
        <end position="80"/>
    </location>
</feature>
<reference evidence="2 3" key="1">
    <citation type="journal article" date="2017" name="Nat. Commun.">
        <title>Genome assembly with in vitro proximity ligation data and whole-genome triplication in lettuce.</title>
        <authorList>
            <person name="Reyes-Chin-Wo S."/>
            <person name="Wang Z."/>
            <person name="Yang X."/>
            <person name="Kozik A."/>
            <person name="Arikit S."/>
            <person name="Song C."/>
            <person name="Xia L."/>
            <person name="Froenicke L."/>
            <person name="Lavelle D.O."/>
            <person name="Truco M.J."/>
            <person name="Xia R."/>
            <person name="Zhu S."/>
            <person name="Xu C."/>
            <person name="Xu H."/>
            <person name="Xu X."/>
            <person name="Cox K."/>
            <person name="Korf I."/>
            <person name="Meyers B.C."/>
            <person name="Michelmore R.W."/>
        </authorList>
    </citation>
    <scope>NUCLEOTIDE SEQUENCE [LARGE SCALE GENOMIC DNA]</scope>
    <source>
        <strain evidence="3">cv. Salinas</strain>
        <tissue evidence="2">Seedlings</tissue>
    </source>
</reference>
<dbReference type="InterPro" id="IPR058594">
    <property type="entry name" value="PB1-like_dom_pln"/>
</dbReference>
<evidence type="ECO:0000313" key="2">
    <source>
        <dbReference type="EMBL" id="KAJ0207043.1"/>
    </source>
</evidence>
<dbReference type="Pfam" id="PF26130">
    <property type="entry name" value="PB1-like"/>
    <property type="match status" value="1"/>
</dbReference>
<dbReference type="AlphaFoldDB" id="A0A9R1VJ98"/>
<dbReference type="EMBL" id="NBSK02000005">
    <property type="protein sequence ID" value="KAJ0207043.1"/>
    <property type="molecule type" value="Genomic_DNA"/>
</dbReference>
<protein>
    <recommendedName>
        <fullName evidence="1">PB1-like domain-containing protein</fullName>
    </recommendedName>
</protein>
<evidence type="ECO:0000313" key="3">
    <source>
        <dbReference type="Proteomes" id="UP000235145"/>
    </source>
</evidence>
<sequence length="130" mass="14858">MVLTLWNVRSKFSENPDLIKAYAGLSSLCTFKIHHGGMFTKYPGRRYVGGSIDYVDYVDMDVFSVYELDDMLKKIAYINSNDSDVLLLTNHVANHKEIMVYIEHGTTRPHTYFMSQNKVVLEDVTPAFPG</sequence>